<sequence>MAPPSTPPPLQQQPQRNGMVITGPPPSSSSSVTHHRTLTKSRHPLPPATPPKQVQQRPTPPVSPEVPARDKSPSQIVTPRTPTVISNEEFESAERRVAIPLDDDPFARTEGVRMLKPTGLGAREDPPSSSSLSSSSLPLESEARPTVLSDERDESPKESQAQTVSLVNSDETTNYDDEQGDTSSSDNDNVTHANESMTMAEPEVMNPATAMASSPLTRALQNGHDGPGASNPNVYMNSLTGFRSPLFRTGRAPLLRVFIPSPEGDWLSDASVLECEAELRRAGLLPDKDKRGSENKGINLLRLGDVVWDMAVGDDGNAGRMVWDGSYLIDLDYTYSPIGDLPKYIPGFAFPPSYFHRIIRTASSNPVIRLDIRPWGAQVASNLQLLQERARTETPQGSFHNVVRWVHRSSFNIRPPTMRSQSRGRTSVDSHSPVQSRIPIPNTTLFVDPGWIDVGLGKGGSKNGLENNERTKSSRRNMDSSC</sequence>
<feature type="compositionally biased region" description="Polar residues" evidence="1">
    <location>
        <begin position="73"/>
        <end position="86"/>
    </location>
</feature>
<comment type="caution">
    <text evidence="2">The sequence shown here is derived from an EMBL/GenBank/DDBJ whole genome shotgun (WGS) entry which is preliminary data.</text>
</comment>
<feature type="compositionally biased region" description="Polar residues" evidence="1">
    <location>
        <begin position="181"/>
        <end position="191"/>
    </location>
</feature>
<reference evidence="2 3" key="1">
    <citation type="submission" date="2016-08" db="EMBL/GenBank/DDBJ databases">
        <authorList>
            <consortium name="Lentinula edodes genome sequencing consortium"/>
            <person name="Sakamoto Y."/>
            <person name="Nakade K."/>
            <person name="Sato S."/>
            <person name="Yoshida Y."/>
            <person name="Miyazaki K."/>
            <person name="Natsume S."/>
            <person name="Konno N."/>
        </authorList>
    </citation>
    <scope>NUCLEOTIDE SEQUENCE [LARGE SCALE GENOMIC DNA]</scope>
    <source>
        <strain evidence="2 3">NBRC 111202</strain>
    </source>
</reference>
<feature type="region of interest" description="Disordered" evidence="1">
    <location>
        <begin position="414"/>
        <end position="435"/>
    </location>
</feature>
<dbReference type="AlphaFoldDB" id="A0A1Q3DZ78"/>
<feature type="compositionally biased region" description="Basic and acidic residues" evidence="1">
    <location>
        <begin position="467"/>
        <end position="482"/>
    </location>
</feature>
<evidence type="ECO:0000256" key="1">
    <source>
        <dbReference type="SAM" id="MobiDB-lite"/>
    </source>
</evidence>
<accession>A0A1Q3DZ78</accession>
<feature type="compositionally biased region" description="Pro residues" evidence="1">
    <location>
        <begin position="1"/>
        <end position="11"/>
    </location>
</feature>
<feature type="compositionally biased region" description="Basic residues" evidence="1">
    <location>
        <begin position="33"/>
        <end position="43"/>
    </location>
</feature>
<reference evidence="2 3" key="2">
    <citation type="submission" date="2017-02" db="EMBL/GenBank/DDBJ databases">
        <title>A genome survey and senescence transcriptome analysis in Lentinula edodes.</title>
        <authorList>
            <person name="Sakamoto Y."/>
            <person name="Nakade K."/>
            <person name="Sato S."/>
            <person name="Yoshida Y."/>
            <person name="Miyazaki K."/>
            <person name="Natsume S."/>
            <person name="Konno N."/>
        </authorList>
    </citation>
    <scope>NUCLEOTIDE SEQUENCE [LARGE SCALE GENOMIC DNA]</scope>
    <source>
        <strain evidence="2 3">NBRC 111202</strain>
    </source>
</reference>
<evidence type="ECO:0000313" key="3">
    <source>
        <dbReference type="Proteomes" id="UP000188533"/>
    </source>
</evidence>
<gene>
    <name evidence="2" type="ORF">LENED_001561</name>
</gene>
<name>A0A1Q3DZ78_LENED</name>
<organism evidence="2 3">
    <name type="scientific">Lentinula edodes</name>
    <name type="common">Shiitake mushroom</name>
    <name type="synonym">Lentinus edodes</name>
    <dbReference type="NCBI Taxonomy" id="5353"/>
    <lineage>
        <taxon>Eukaryota</taxon>
        <taxon>Fungi</taxon>
        <taxon>Dikarya</taxon>
        <taxon>Basidiomycota</taxon>
        <taxon>Agaricomycotina</taxon>
        <taxon>Agaricomycetes</taxon>
        <taxon>Agaricomycetidae</taxon>
        <taxon>Agaricales</taxon>
        <taxon>Marasmiineae</taxon>
        <taxon>Omphalotaceae</taxon>
        <taxon>Lentinula</taxon>
    </lineage>
</organism>
<feature type="region of interest" description="Disordered" evidence="1">
    <location>
        <begin position="457"/>
        <end position="482"/>
    </location>
</feature>
<keyword evidence="3" id="KW-1185">Reference proteome</keyword>
<proteinExistence type="predicted"/>
<dbReference type="Proteomes" id="UP000188533">
    <property type="component" value="Unassembled WGS sequence"/>
</dbReference>
<feature type="compositionally biased region" description="Low complexity" evidence="1">
    <location>
        <begin position="127"/>
        <end position="140"/>
    </location>
</feature>
<feature type="compositionally biased region" description="Polar residues" evidence="1">
    <location>
        <begin position="158"/>
        <end position="172"/>
    </location>
</feature>
<protein>
    <submittedName>
        <fullName evidence="2">Uncharacterized protein</fullName>
    </submittedName>
</protein>
<evidence type="ECO:0000313" key="2">
    <source>
        <dbReference type="EMBL" id="GAW00069.1"/>
    </source>
</evidence>
<dbReference type="STRING" id="5353.A0A1Q3DZ78"/>
<feature type="region of interest" description="Disordered" evidence="1">
    <location>
        <begin position="1"/>
        <end position="191"/>
    </location>
</feature>
<feature type="compositionally biased region" description="Polar residues" evidence="1">
    <location>
        <begin position="418"/>
        <end position="435"/>
    </location>
</feature>
<dbReference type="EMBL" id="BDGU01000022">
    <property type="protein sequence ID" value="GAW00069.1"/>
    <property type="molecule type" value="Genomic_DNA"/>
</dbReference>